<dbReference type="EMBL" id="VSSQ01034356">
    <property type="protein sequence ID" value="MPM86263.1"/>
    <property type="molecule type" value="Genomic_DNA"/>
</dbReference>
<gene>
    <name evidence="1" type="ORF">SDC9_133352</name>
</gene>
<organism evidence="1">
    <name type="scientific">bioreactor metagenome</name>
    <dbReference type="NCBI Taxonomy" id="1076179"/>
    <lineage>
        <taxon>unclassified sequences</taxon>
        <taxon>metagenomes</taxon>
        <taxon>ecological metagenomes</taxon>
    </lineage>
</organism>
<comment type="caution">
    <text evidence="1">The sequence shown here is derived from an EMBL/GenBank/DDBJ whole genome shotgun (WGS) entry which is preliminary data.</text>
</comment>
<reference evidence="1" key="1">
    <citation type="submission" date="2019-08" db="EMBL/GenBank/DDBJ databases">
        <authorList>
            <person name="Kucharzyk K."/>
            <person name="Murdoch R.W."/>
            <person name="Higgins S."/>
            <person name="Loffler F."/>
        </authorList>
    </citation>
    <scope>NUCLEOTIDE SEQUENCE</scope>
</reference>
<sequence>MPVQAWWTTYDQSDKLYDVLIANEYPVAGDQNQKQTYYTVAYDAQLAAAATRKYHKRCFIYCPPGFNVLASGAWKDAREYTREELRYLWFMPISSGAMGIMGWRQRRATPEFSENILFPVMNEIKALTPWFLGEQLDRAVRCSRDGDVTEYKVRKRSRMTDDEDDEFYIRPVKTITWIARRNPADGSVLLLVCNNSYQPEQVFFTFSEPIDATYALELFSNQTIGLGGRFKVELKPYDVKAFMLPDAGRMRN</sequence>
<name>A0A645DBE5_9ZZZZ</name>
<proteinExistence type="predicted"/>
<protein>
    <submittedName>
        <fullName evidence="1">Uncharacterized protein</fullName>
    </submittedName>
</protein>
<accession>A0A645DBE5</accession>
<dbReference type="AlphaFoldDB" id="A0A645DBE5"/>
<evidence type="ECO:0000313" key="1">
    <source>
        <dbReference type="EMBL" id="MPM86263.1"/>
    </source>
</evidence>